<evidence type="ECO:0000313" key="9">
    <source>
        <dbReference type="EMBL" id="ROP44000.1"/>
    </source>
</evidence>
<organism evidence="9 10">
    <name type="scientific">Pseudokineococcus lusitanus</name>
    <dbReference type="NCBI Taxonomy" id="763993"/>
    <lineage>
        <taxon>Bacteria</taxon>
        <taxon>Bacillati</taxon>
        <taxon>Actinomycetota</taxon>
        <taxon>Actinomycetes</taxon>
        <taxon>Kineosporiales</taxon>
        <taxon>Kineosporiaceae</taxon>
        <taxon>Pseudokineococcus</taxon>
    </lineage>
</organism>
<dbReference type="AlphaFoldDB" id="A0A3N1HNI3"/>
<dbReference type="GO" id="GO:0043190">
    <property type="term" value="C:ATP-binding cassette (ABC) transporter complex"/>
    <property type="evidence" value="ECO:0007669"/>
    <property type="project" value="InterPro"/>
</dbReference>
<evidence type="ECO:0000259" key="8">
    <source>
        <dbReference type="PROSITE" id="PS51012"/>
    </source>
</evidence>
<dbReference type="Proteomes" id="UP000276232">
    <property type="component" value="Unassembled WGS sequence"/>
</dbReference>
<comment type="similarity">
    <text evidence="6">Belongs to the ABC-2 integral membrane protein family.</text>
</comment>
<dbReference type="EMBL" id="RJKN01000003">
    <property type="protein sequence ID" value="ROP44000.1"/>
    <property type="molecule type" value="Genomic_DNA"/>
</dbReference>
<evidence type="ECO:0000256" key="2">
    <source>
        <dbReference type="ARBA" id="ARBA00022692"/>
    </source>
</evidence>
<dbReference type="PANTHER" id="PTHR43229">
    <property type="entry name" value="NODULATION PROTEIN J"/>
    <property type="match status" value="1"/>
</dbReference>
<dbReference type="PANTHER" id="PTHR43229:SF2">
    <property type="entry name" value="NODULATION PROTEIN J"/>
    <property type="match status" value="1"/>
</dbReference>
<feature type="transmembrane region" description="Helical" evidence="6">
    <location>
        <begin position="206"/>
        <end position="226"/>
    </location>
</feature>
<comment type="subcellular location">
    <subcellularLocation>
        <location evidence="6">Cell membrane</location>
        <topology evidence="6">Multi-pass membrane protein</topology>
    </subcellularLocation>
    <subcellularLocation>
        <location evidence="1">Membrane</location>
        <topology evidence="1">Multi-pass membrane protein</topology>
    </subcellularLocation>
</comment>
<feature type="transmembrane region" description="Helical" evidence="6">
    <location>
        <begin position="55"/>
        <end position="76"/>
    </location>
</feature>
<keyword evidence="2 6" id="KW-0812">Transmembrane</keyword>
<feature type="transmembrane region" description="Helical" evidence="6">
    <location>
        <begin position="96"/>
        <end position="118"/>
    </location>
</feature>
<evidence type="ECO:0000256" key="7">
    <source>
        <dbReference type="SAM" id="MobiDB-lite"/>
    </source>
</evidence>
<keyword evidence="5" id="KW-0046">Antibiotic resistance</keyword>
<keyword evidence="4 6" id="KW-0472">Membrane</keyword>
<evidence type="ECO:0000256" key="6">
    <source>
        <dbReference type="RuleBase" id="RU361157"/>
    </source>
</evidence>
<gene>
    <name evidence="9" type="ORF">EDC03_1597</name>
</gene>
<evidence type="ECO:0000256" key="1">
    <source>
        <dbReference type="ARBA" id="ARBA00004141"/>
    </source>
</evidence>
<keyword evidence="10" id="KW-1185">Reference proteome</keyword>
<dbReference type="InterPro" id="IPR047817">
    <property type="entry name" value="ABC2_TM_bact-type"/>
</dbReference>
<dbReference type="OrthoDB" id="670210at2"/>
<accession>A0A3N1HNI3</accession>
<evidence type="ECO:0000256" key="4">
    <source>
        <dbReference type="ARBA" id="ARBA00023136"/>
    </source>
</evidence>
<dbReference type="RefSeq" id="WP_123379641.1">
    <property type="nucleotide sequence ID" value="NZ_RJKN01000003.1"/>
</dbReference>
<keyword evidence="6" id="KW-0813">Transport</keyword>
<feature type="transmembrane region" description="Helical" evidence="6">
    <location>
        <begin position="177"/>
        <end position="199"/>
    </location>
</feature>
<dbReference type="InParanoid" id="A0A3N1HNI3"/>
<feature type="transmembrane region" description="Helical" evidence="6">
    <location>
        <begin position="274"/>
        <end position="293"/>
    </location>
</feature>
<dbReference type="InterPro" id="IPR000412">
    <property type="entry name" value="ABC_2_transport"/>
</dbReference>
<keyword evidence="6" id="KW-1003">Cell membrane</keyword>
<evidence type="ECO:0000313" key="10">
    <source>
        <dbReference type="Proteomes" id="UP000276232"/>
    </source>
</evidence>
<sequence>MSGTTDARRPGPSTGSAAGGRRPEPPEAGGLRQAVGDGWTIARRNLIRVKRVPDLLVGSIVSPIMFVLLFAYVFGGAISLPGADGSAPDPAAYREYLIAGIFAQTVIFGATITGSGMAQDLKTGIIDRFRALPMAPSAVLVGRTTADVVNNVLTVVIMTLTGLVVGWRINTSVGEALLGYVVLLFFAYCVSWIMAYLGLLVRTPEVFNNVTFIVIFPLTFIANTFVPIESFPTGLRQFAEWNPVSSVTQAARELFGNLQAGVPTPEAWPLQNPVLYTVLWGVVLLLVFVPLTVRQYQRAAAR</sequence>
<reference evidence="9 10" key="1">
    <citation type="journal article" date="2015" name="Stand. Genomic Sci.">
        <title>Genomic Encyclopedia of Bacterial and Archaeal Type Strains, Phase III: the genomes of soil and plant-associated and newly described type strains.</title>
        <authorList>
            <person name="Whitman W.B."/>
            <person name="Woyke T."/>
            <person name="Klenk H.P."/>
            <person name="Zhou Y."/>
            <person name="Lilburn T.G."/>
            <person name="Beck B.J."/>
            <person name="De Vos P."/>
            <person name="Vandamme P."/>
            <person name="Eisen J.A."/>
            <person name="Garrity G."/>
            <person name="Hugenholtz P."/>
            <person name="Kyrpides N.C."/>
        </authorList>
    </citation>
    <scope>NUCLEOTIDE SEQUENCE [LARGE SCALE GENOMIC DNA]</scope>
    <source>
        <strain evidence="9 10">CECT 7306</strain>
    </source>
</reference>
<feature type="region of interest" description="Disordered" evidence="7">
    <location>
        <begin position="1"/>
        <end position="33"/>
    </location>
</feature>
<dbReference type="GO" id="GO:0140359">
    <property type="term" value="F:ABC-type transporter activity"/>
    <property type="evidence" value="ECO:0007669"/>
    <property type="project" value="InterPro"/>
</dbReference>
<name>A0A3N1HNI3_9ACTN</name>
<dbReference type="GO" id="GO:0046677">
    <property type="term" value="P:response to antibiotic"/>
    <property type="evidence" value="ECO:0007669"/>
    <property type="project" value="UniProtKB-KW"/>
</dbReference>
<dbReference type="InterPro" id="IPR051784">
    <property type="entry name" value="Nod_factor_ABC_transporter"/>
</dbReference>
<dbReference type="PROSITE" id="PS51012">
    <property type="entry name" value="ABC_TM2"/>
    <property type="match status" value="1"/>
</dbReference>
<feature type="transmembrane region" description="Helical" evidence="6">
    <location>
        <begin position="139"/>
        <end position="165"/>
    </location>
</feature>
<keyword evidence="3 6" id="KW-1133">Transmembrane helix</keyword>
<dbReference type="PIRSF" id="PIRSF006648">
    <property type="entry name" value="DrrB"/>
    <property type="match status" value="1"/>
</dbReference>
<proteinExistence type="inferred from homology"/>
<evidence type="ECO:0000256" key="5">
    <source>
        <dbReference type="ARBA" id="ARBA00023251"/>
    </source>
</evidence>
<evidence type="ECO:0000256" key="3">
    <source>
        <dbReference type="ARBA" id="ARBA00022989"/>
    </source>
</evidence>
<protein>
    <recommendedName>
        <fullName evidence="6">Transport permease protein</fullName>
    </recommendedName>
</protein>
<dbReference type="InterPro" id="IPR013525">
    <property type="entry name" value="ABC2_TM"/>
</dbReference>
<comment type="caution">
    <text evidence="9">The sequence shown here is derived from an EMBL/GenBank/DDBJ whole genome shotgun (WGS) entry which is preliminary data.</text>
</comment>
<dbReference type="Pfam" id="PF01061">
    <property type="entry name" value="ABC2_membrane"/>
    <property type="match status" value="1"/>
</dbReference>
<feature type="domain" description="ABC transmembrane type-2" evidence="8">
    <location>
        <begin position="54"/>
        <end position="299"/>
    </location>
</feature>